<dbReference type="AlphaFoldDB" id="A0A1M6S9C3"/>
<dbReference type="GO" id="GO:0046872">
    <property type="term" value="F:metal ion binding"/>
    <property type="evidence" value="ECO:0007669"/>
    <property type="project" value="UniProtKB-UniRule"/>
</dbReference>
<dbReference type="GO" id="GO:0008237">
    <property type="term" value="F:metallopeptidase activity"/>
    <property type="evidence" value="ECO:0007669"/>
    <property type="project" value="UniProtKB-KW"/>
</dbReference>
<feature type="domain" description="Peptidase M20 dimerisation" evidence="10">
    <location>
        <begin position="179"/>
        <end position="278"/>
    </location>
</feature>
<keyword evidence="12" id="KW-1185">Reference proteome</keyword>
<dbReference type="InterPro" id="IPR036264">
    <property type="entry name" value="Bact_exopeptidase_dim_dom"/>
</dbReference>
<keyword evidence="3 9" id="KW-0479">Metal-binding</keyword>
<reference evidence="12" key="1">
    <citation type="submission" date="2016-11" db="EMBL/GenBank/DDBJ databases">
        <authorList>
            <person name="Varghese N."/>
            <person name="Submissions S."/>
        </authorList>
    </citation>
    <scope>NUCLEOTIDE SEQUENCE [LARGE SCALE GENOMIC DNA]</scope>
    <source>
        <strain evidence="12">USBA-503</strain>
    </source>
</reference>
<evidence type="ECO:0000256" key="3">
    <source>
        <dbReference type="ARBA" id="ARBA00022723"/>
    </source>
</evidence>
<name>A0A1M6S9C3_9BACL</name>
<dbReference type="Pfam" id="PF01546">
    <property type="entry name" value="Peptidase_M20"/>
    <property type="match status" value="1"/>
</dbReference>
<dbReference type="PIRSF" id="PIRSF001123">
    <property type="entry name" value="PepA_GA"/>
    <property type="match status" value="1"/>
</dbReference>
<evidence type="ECO:0000313" key="11">
    <source>
        <dbReference type="EMBL" id="SHK41305.1"/>
    </source>
</evidence>
<dbReference type="GO" id="GO:0004177">
    <property type="term" value="F:aminopeptidase activity"/>
    <property type="evidence" value="ECO:0007669"/>
    <property type="project" value="UniProtKB-UniRule"/>
</dbReference>
<evidence type="ECO:0000259" key="10">
    <source>
        <dbReference type="Pfam" id="PF07687"/>
    </source>
</evidence>
<keyword evidence="2" id="KW-0645">Protease</keyword>
<dbReference type="SUPFAM" id="SSF53187">
    <property type="entry name" value="Zn-dependent exopeptidases"/>
    <property type="match status" value="1"/>
</dbReference>
<proteinExistence type="inferred from homology"/>
<feature type="binding site" evidence="9">
    <location>
        <position position="144"/>
    </location>
    <ligand>
        <name>Zn(2+)</name>
        <dbReference type="ChEBI" id="CHEBI:29105"/>
        <label>2</label>
    </ligand>
</feature>
<feature type="active site" description="Proton acceptor" evidence="8">
    <location>
        <position position="143"/>
    </location>
</feature>
<evidence type="ECO:0000256" key="9">
    <source>
        <dbReference type="PIRSR" id="PIRSR001123-2"/>
    </source>
</evidence>
<keyword evidence="4" id="KW-0378">Hydrolase</keyword>
<sequence>MSTHTHKDAVLHTFLDLVQIASHSLQEQGVFAYCKERLEKMGLSVREDSAGEKLGGQCGNLIATLPANDSTRPKILLMAHMDTVQPGQNVKPVVRDEVIYSDGSTVLGADDKAGITAILTALERIIQENLPHGQIQVLLTIAEEIGLQGAKNLDFSLIDADWGLSLDTGGALGTLPVAGSAQAKFEAQFIGRSAHAGVAPERGISAIQVAAKAVANMPHGRIDDETTANIGSFEGISPTNVVAERARLLGEVRSRNKEKLQRMLQQIEEIFDTVAKEHGAKLEFEQRLMYEGFRYPPEHPARQRVERALRLAGFEPNPVEVGGGSDANILSMHKLPVLNIGIGYEDIHTTQEHIQLSDIMSASEVAVVFCTME</sequence>
<dbReference type="SUPFAM" id="SSF55031">
    <property type="entry name" value="Bacterial exopeptidase dimerisation domain"/>
    <property type="match status" value="1"/>
</dbReference>
<dbReference type="InterPro" id="IPR011650">
    <property type="entry name" value="Peptidase_M20_dimer"/>
</dbReference>
<dbReference type="Proteomes" id="UP000184016">
    <property type="component" value="Unassembled WGS sequence"/>
</dbReference>
<evidence type="ECO:0000256" key="6">
    <source>
        <dbReference type="ARBA" id="ARBA00023049"/>
    </source>
</evidence>
<keyword evidence="6" id="KW-0482">Metalloprotease</keyword>
<protein>
    <submittedName>
        <fullName evidence="11">Tripeptide aminopeptidase</fullName>
    </submittedName>
</protein>
<dbReference type="Pfam" id="PF07687">
    <property type="entry name" value="M20_dimer"/>
    <property type="match status" value="1"/>
</dbReference>
<dbReference type="PANTHER" id="PTHR42994:SF2">
    <property type="entry name" value="PEPTIDASE"/>
    <property type="match status" value="1"/>
</dbReference>
<evidence type="ECO:0000256" key="5">
    <source>
        <dbReference type="ARBA" id="ARBA00022833"/>
    </source>
</evidence>
<feature type="binding site" evidence="9">
    <location>
        <position position="110"/>
    </location>
    <ligand>
        <name>Zn(2+)</name>
        <dbReference type="ChEBI" id="CHEBI:29105"/>
        <label>2</label>
    </ligand>
</feature>
<dbReference type="EMBL" id="FRAF01000013">
    <property type="protein sequence ID" value="SHK41305.1"/>
    <property type="molecule type" value="Genomic_DNA"/>
</dbReference>
<dbReference type="InterPro" id="IPR002933">
    <property type="entry name" value="Peptidase_M20"/>
</dbReference>
<dbReference type="PROSITE" id="PS00758">
    <property type="entry name" value="ARGE_DAPE_CPG2_1"/>
    <property type="match status" value="1"/>
</dbReference>
<dbReference type="InterPro" id="IPR001261">
    <property type="entry name" value="ArgE/DapE_CS"/>
</dbReference>
<dbReference type="PANTHER" id="PTHR42994">
    <property type="entry name" value="PEPTIDASE T"/>
    <property type="match status" value="1"/>
</dbReference>
<dbReference type="InterPro" id="IPR008007">
    <property type="entry name" value="Peptidase_M42"/>
</dbReference>
<dbReference type="NCBIfam" id="TIGR01883">
    <property type="entry name" value="PepT-like"/>
    <property type="match status" value="1"/>
</dbReference>
<dbReference type="STRING" id="1830138.SAMN05443507_11368"/>
<evidence type="ECO:0000256" key="7">
    <source>
        <dbReference type="PIRNR" id="PIRNR001123"/>
    </source>
</evidence>
<gene>
    <name evidence="11" type="ORF">SAMN05443507_11368</name>
</gene>
<keyword evidence="11" id="KW-0031">Aminopeptidase</keyword>
<dbReference type="Gene3D" id="3.30.70.360">
    <property type="match status" value="1"/>
</dbReference>
<evidence type="ECO:0000256" key="2">
    <source>
        <dbReference type="ARBA" id="ARBA00022670"/>
    </source>
</evidence>
<dbReference type="Gene3D" id="3.40.630.10">
    <property type="entry name" value="Zn peptidases"/>
    <property type="match status" value="1"/>
</dbReference>
<dbReference type="GO" id="GO:0006508">
    <property type="term" value="P:proteolysis"/>
    <property type="evidence" value="ECO:0007669"/>
    <property type="project" value="UniProtKB-KW"/>
</dbReference>
<evidence type="ECO:0000256" key="1">
    <source>
        <dbReference type="ARBA" id="ARBA00001947"/>
    </source>
</evidence>
<accession>A0A1M6S9C3</accession>
<feature type="binding site" evidence="9">
    <location>
        <position position="110"/>
    </location>
    <ligand>
        <name>Zn(2+)</name>
        <dbReference type="ChEBI" id="CHEBI:29105"/>
        <label>1</label>
    </ligand>
</feature>
<evidence type="ECO:0000313" key="12">
    <source>
        <dbReference type="Proteomes" id="UP000184016"/>
    </source>
</evidence>
<evidence type="ECO:0000256" key="4">
    <source>
        <dbReference type="ARBA" id="ARBA00022801"/>
    </source>
</evidence>
<dbReference type="InterPro" id="IPR010162">
    <property type="entry name" value="PepT-like"/>
</dbReference>
<feature type="binding site" evidence="9">
    <location>
        <position position="167"/>
    </location>
    <ligand>
        <name>Zn(2+)</name>
        <dbReference type="ChEBI" id="CHEBI:29105"/>
        <label>1</label>
    </ligand>
</feature>
<evidence type="ECO:0000256" key="8">
    <source>
        <dbReference type="PIRSR" id="PIRSR001123-1"/>
    </source>
</evidence>
<comment type="similarity">
    <text evidence="7">Belongs to the peptidase M42 family.</text>
</comment>
<organism evidence="11 12">
    <name type="scientific">Alicyclobacillus tolerans</name>
    <dbReference type="NCBI Taxonomy" id="90970"/>
    <lineage>
        <taxon>Bacteria</taxon>
        <taxon>Bacillati</taxon>
        <taxon>Bacillota</taxon>
        <taxon>Bacilli</taxon>
        <taxon>Bacillales</taxon>
        <taxon>Alicyclobacillaceae</taxon>
        <taxon>Alicyclobacillus</taxon>
    </lineage>
</organism>
<keyword evidence="5" id="KW-0862">Zinc</keyword>
<comment type="cofactor">
    <cofactor evidence="1">
        <name>Zn(2+)</name>
        <dbReference type="ChEBI" id="CHEBI:29105"/>
    </cofactor>
</comment>
<dbReference type="OrthoDB" id="9776600at2"/>
<comment type="cofactor">
    <cofactor evidence="9">
        <name>a divalent metal cation</name>
        <dbReference type="ChEBI" id="CHEBI:60240"/>
    </cofactor>
    <text evidence="9">Binds 2 divalent metal cations per subunit.</text>
</comment>
<dbReference type="RefSeq" id="WP_072874223.1">
    <property type="nucleotide sequence ID" value="NZ_FRAF01000013.1"/>
</dbReference>